<dbReference type="GO" id="GO:0008519">
    <property type="term" value="F:ammonium channel activity"/>
    <property type="evidence" value="ECO:0007669"/>
    <property type="project" value="InterPro"/>
</dbReference>
<proteinExistence type="inferred from homology"/>
<keyword evidence="12" id="KW-1185">Reference proteome</keyword>
<evidence type="ECO:0000256" key="9">
    <source>
        <dbReference type="SAM" id="Phobius"/>
    </source>
</evidence>
<evidence type="ECO:0000256" key="6">
    <source>
        <dbReference type="ARBA" id="ARBA00023136"/>
    </source>
</evidence>
<dbReference type="PROSITE" id="PS50111">
    <property type="entry name" value="CHEMOTAXIS_TRANSDUC_2"/>
    <property type="match status" value="1"/>
</dbReference>
<evidence type="ECO:0000256" key="7">
    <source>
        <dbReference type="ARBA" id="ARBA00023177"/>
    </source>
</evidence>
<dbReference type="GO" id="GO:0007165">
    <property type="term" value="P:signal transduction"/>
    <property type="evidence" value="ECO:0007669"/>
    <property type="project" value="UniProtKB-KW"/>
</dbReference>
<dbReference type="EMBL" id="AOHC02000030">
    <property type="protein sequence ID" value="EMY77778.1"/>
    <property type="molecule type" value="Genomic_DNA"/>
</dbReference>
<evidence type="ECO:0000256" key="2">
    <source>
        <dbReference type="ARBA" id="ARBA00005887"/>
    </source>
</evidence>
<feature type="transmembrane region" description="Helical" evidence="9">
    <location>
        <begin position="366"/>
        <end position="386"/>
    </location>
</feature>
<evidence type="ECO:0000313" key="11">
    <source>
        <dbReference type="EMBL" id="EMY77778.1"/>
    </source>
</evidence>
<evidence type="ECO:0000256" key="5">
    <source>
        <dbReference type="ARBA" id="ARBA00022989"/>
    </source>
</evidence>
<keyword evidence="8" id="KW-0807">Transducer</keyword>
<dbReference type="SUPFAM" id="SSF58104">
    <property type="entry name" value="Methyl-accepting chemotaxis protein (MCP) signaling domain"/>
    <property type="match status" value="1"/>
</dbReference>
<dbReference type="Pfam" id="PF00015">
    <property type="entry name" value="MCPsignal"/>
    <property type="match status" value="1"/>
</dbReference>
<evidence type="ECO:0000256" key="1">
    <source>
        <dbReference type="ARBA" id="ARBA00004141"/>
    </source>
</evidence>
<evidence type="ECO:0000256" key="3">
    <source>
        <dbReference type="ARBA" id="ARBA00022448"/>
    </source>
</evidence>
<comment type="subcellular location">
    <subcellularLocation>
        <location evidence="1">Membrane</location>
        <topology evidence="1">Multi-pass membrane protein</topology>
    </subcellularLocation>
</comment>
<organism evidence="11 12">
    <name type="scientific">Leptospira weilii serovar Ranarum str. ICFT</name>
    <dbReference type="NCBI Taxonomy" id="1218598"/>
    <lineage>
        <taxon>Bacteria</taxon>
        <taxon>Pseudomonadati</taxon>
        <taxon>Spirochaetota</taxon>
        <taxon>Spirochaetia</taxon>
        <taxon>Leptospirales</taxon>
        <taxon>Leptospiraceae</taxon>
        <taxon>Leptospira</taxon>
    </lineage>
</organism>
<dbReference type="NCBIfam" id="TIGR00836">
    <property type="entry name" value="amt"/>
    <property type="match status" value="1"/>
</dbReference>
<dbReference type="InterPro" id="IPR001905">
    <property type="entry name" value="Ammonium_transpt"/>
</dbReference>
<feature type="transmembrane region" description="Helical" evidence="9">
    <location>
        <begin position="177"/>
        <end position="199"/>
    </location>
</feature>
<dbReference type="RefSeq" id="WP_003002462.1">
    <property type="nucleotide sequence ID" value="NZ_AOHC02000030.1"/>
</dbReference>
<feature type="transmembrane region" description="Helical" evidence="9">
    <location>
        <begin position="398"/>
        <end position="416"/>
    </location>
</feature>
<dbReference type="SUPFAM" id="SSF111352">
    <property type="entry name" value="Ammonium transporter"/>
    <property type="match status" value="1"/>
</dbReference>
<sequence>MNLLENFMKNLRACSKTVLEKTQEFPQKPSPFVHFAVRRRFFATEFPYEFPRFRHLGRIFNRYFHTNRIVLILFLGINLPLFSESPALELSKTVDPVWLIVCAALVFFMQAGFLMLETGLSRLKNTINVAVKNLMDYIVGTIAFFSVGFALMFGFSHEGWIGTNHFFLEGLKTGKDFAFFLFQVAFMGTAATIVSGAVAERIKFSAYLIVSIVVSIVIYPIFGHWTWGGGWIAKTGFVDFAGSTVVHSLGGWIALAGVIVLGPRKDKFKEDGTPRKIHGHNLTFSVLGVFILWFGWFGFNGGSALSFTDGVPLIILNTSLAGSAGGILAITLSWIFYRVASVEDCMNGVLGGLVAVTAGCNALQPYAALITGSVAGVSVVIAAWALEKILKLDDVVGAFPVHGVCGILGTLLLPALSENQDIRILPQLIGVFVCSLWAFGLGLILFLLLKFTIGIRVKEEFEEKGLNIAEHGAGSSWIDLIHSLKDLSKGGGDLTRKIHVDTGTEAGAIAFLMNRYLANLGQMIYTIKEKSTELEGSASEITTAWGKMSYGIQEQAANLEEVTSIFDSFRESFQRISSSAAEQKEIETNAKKLLNELVFGFQKFDSDLKHSSEKSEESVKTIDLSRKELNHLESDINDIGSSAKKVEGLVKLLNDISAKLGILSINASIEAARSGSAGKGFGVVAEEINKLASNTQESTKKASEILGEIQSTVSRGKNTVQNTVEFFKNLTEEFRFLAETQITIRETGSHHSRLIESLNRLNISITNQSEIITADIEQRFSEIGNLYESVDLINAAFHEISAQSEELTATGDFLKQLAGILNSLVRNFRVEQNVSQELIPG</sequence>
<dbReference type="AlphaFoldDB" id="N1WPM6"/>
<feature type="domain" description="Methyl-accepting transducer" evidence="10">
    <location>
        <begin position="530"/>
        <end position="780"/>
    </location>
</feature>
<feature type="transmembrane region" description="Helical" evidence="9">
    <location>
        <begin position="137"/>
        <end position="157"/>
    </location>
</feature>
<feature type="transmembrane region" description="Helical" evidence="9">
    <location>
        <begin position="206"/>
        <end position="228"/>
    </location>
</feature>
<keyword evidence="3" id="KW-0813">Transport</keyword>
<evidence type="ECO:0000259" key="10">
    <source>
        <dbReference type="PROSITE" id="PS50111"/>
    </source>
</evidence>
<accession>N1WPM6</accession>
<feature type="transmembrane region" description="Helical" evidence="9">
    <location>
        <begin position="282"/>
        <end position="299"/>
    </location>
</feature>
<keyword evidence="6 9" id="KW-0472">Membrane</keyword>
<feature type="transmembrane region" description="Helical" evidence="9">
    <location>
        <begin position="311"/>
        <end position="337"/>
    </location>
</feature>
<gene>
    <name evidence="11" type="primary">amt_1</name>
    <name evidence="11" type="ORF">LEP1GSC060_2255</name>
</gene>
<feature type="transmembrane region" description="Helical" evidence="9">
    <location>
        <begin position="428"/>
        <end position="449"/>
    </location>
</feature>
<dbReference type="STRING" id="1218598.LEP1GSC060_2255"/>
<keyword evidence="5 9" id="KW-1133">Transmembrane helix</keyword>
<evidence type="ECO:0000313" key="12">
    <source>
        <dbReference type="Proteomes" id="UP000012313"/>
    </source>
</evidence>
<protein>
    <submittedName>
        <fullName evidence="11">Ammonium transporter</fullName>
    </submittedName>
</protein>
<dbReference type="Gene3D" id="1.10.3430.10">
    <property type="entry name" value="Ammonium transporter AmtB like domains"/>
    <property type="match status" value="1"/>
</dbReference>
<dbReference type="Gene3D" id="1.10.287.950">
    <property type="entry name" value="Methyl-accepting chemotaxis protein"/>
    <property type="match status" value="1"/>
</dbReference>
<dbReference type="GO" id="GO:0097272">
    <property type="term" value="P:ammonium homeostasis"/>
    <property type="evidence" value="ECO:0007669"/>
    <property type="project" value="TreeGrafter"/>
</dbReference>
<feature type="transmembrane region" description="Helical" evidence="9">
    <location>
        <begin position="240"/>
        <end position="261"/>
    </location>
</feature>
<feature type="transmembrane region" description="Helical" evidence="9">
    <location>
        <begin position="97"/>
        <end position="116"/>
    </location>
</feature>
<evidence type="ECO:0000256" key="4">
    <source>
        <dbReference type="ARBA" id="ARBA00022692"/>
    </source>
</evidence>
<keyword evidence="4 9" id="KW-0812">Transmembrane</keyword>
<keyword evidence="7" id="KW-0924">Ammonia transport</keyword>
<dbReference type="InterPro" id="IPR018047">
    <property type="entry name" value="Ammonium_transpt_CS"/>
</dbReference>
<dbReference type="PROSITE" id="PS01219">
    <property type="entry name" value="AMMONIUM_TRANSP"/>
    <property type="match status" value="1"/>
</dbReference>
<evidence type="ECO:0000256" key="8">
    <source>
        <dbReference type="PROSITE-ProRule" id="PRU00284"/>
    </source>
</evidence>
<dbReference type="InterPro" id="IPR024041">
    <property type="entry name" value="NH4_transpt_AmtB-like_dom"/>
</dbReference>
<comment type="similarity">
    <text evidence="2">Belongs to the ammonia transporter channel (TC 1.A.11.2) family.</text>
</comment>
<reference evidence="11" key="1">
    <citation type="submission" date="2013-03" db="EMBL/GenBank/DDBJ databases">
        <authorList>
            <person name="Harkins D.M."/>
            <person name="Durkin A.S."/>
            <person name="Brinkac L.M."/>
            <person name="Haft D.H."/>
            <person name="Selengut J.D."/>
            <person name="Sanka R."/>
            <person name="DePew J."/>
            <person name="Purushe J."/>
            <person name="Hartskeerl R.A."/>
            <person name="Ahmed A."/>
            <person name="van der Linden H."/>
            <person name="Goris M.G.A."/>
            <person name="Vinetz J.M."/>
            <person name="Sutton G.G."/>
            <person name="Nierman W.C."/>
            <person name="Fouts D.E."/>
        </authorList>
    </citation>
    <scope>NUCLEOTIDE SEQUENCE [LARGE SCALE GENOMIC DNA]</scope>
    <source>
        <strain evidence="11">ICFT</strain>
    </source>
</reference>
<dbReference type="InterPro" id="IPR004089">
    <property type="entry name" value="MCPsignal_dom"/>
</dbReference>
<comment type="caution">
    <text evidence="11">The sequence shown here is derived from an EMBL/GenBank/DDBJ whole genome shotgun (WGS) entry which is preliminary data.</text>
</comment>
<dbReference type="Proteomes" id="UP000012313">
    <property type="component" value="Unassembled WGS sequence"/>
</dbReference>
<dbReference type="GO" id="GO:0016020">
    <property type="term" value="C:membrane"/>
    <property type="evidence" value="ECO:0007669"/>
    <property type="project" value="UniProtKB-SubCell"/>
</dbReference>
<dbReference type="PANTHER" id="PTHR11730">
    <property type="entry name" value="AMMONIUM TRANSPORTER"/>
    <property type="match status" value="1"/>
</dbReference>
<dbReference type="InterPro" id="IPR029020">
    <property type="entry name" value="Ammonium/urea_transptr"/>
</dbReference>
<feature type="transmembrane region" description="Helical" evidence="9">
    <location>
        <begin position="63"/>
        <end position="82"/>
    </location>
</feature>
<dbReference type="SMART" id="SM00283">
    <property type="entry name" value="MA"/>
    <property type="match status" value="1"/>
</dbReference>
<name>N1WPM6_9LEPT</name>
<dbReference type="Pfam" id="PF00909">
    <property type="entry name" value="Ammonium_transp"/>
    <property type="match status" value="1"/>
</dbReference>
<dbReference type="PANTHER" id="PTHR11730:SF89">
    <property type="entry name" value="AMMONIUM TRANSPORTER SLL0108-RELATED"/>
    <property type="match status" value="1"/>
</dbReference>